<evidence type="ECO:0000256" key="4">
    <source>
        <dbReference type="ARBA" id="ARBA00022553"/>
    </source>
</evidence>
<keyword evidence="3" id="KW-0596">Phosphopantetheine</keyword>
<dbReference type="InterPro" id="IPR020806">
    <property type="entry name" value="PKS_PP-bd"/>
</dbReference>
<dbReference type="GO" id="GO:0043041">
    <property type="term" value="P:amino acid activation for nonribosomal peptide biosynthetic process"/>
    <property type="evidence" value="ECO:0007669"/>
    <property type="project" value="TreeGrafter"/>
</dbReference>
<dbReference type="Gene3D" id="3.40.50.720">
    <property type="entry name" value="NAD(P)-binding Rossmann-like Domain"/>
    <property type="match status" value="1"/>
</dbReference>
<evidence type="ECO:0000256" key="2">
    <source>
        <dbReference type="ARBA" id="ARBA00006432"/>
    </source>
</evidence>
<dbReference type="CDD" id="cd19531">
    <property type="entry name" value="LCL_NRPS-like"/>
    <property type="match status" value="2"/>
</dbReference>
<dbReference type="InterPro" id="IPR045851">
    <property type="entry name" value="AMP-bd_C_sf"/>
</dbReference>
<dbReference type="Gene3D" id="3.30.300.30">
    <property type="match status" value="3"/>
</dbReference>
<dbReference type="SUPFAM" id="SSF47336">
    <property type="entry name" value="ACP-like"/>
    <property type="match status" value="3"/>
</dbReference>
<dbReference type="FunFam" id="1.10.1200.10:FF:000005">
    <property type="entry name" value="Nonribosomal peptide synthetase 1"/>
    <property type="match status" value="1"/>
</dbReference>
<dbReference type="PROSITE" id="PS00455">
    <property type="entry name" value="AMP_BINDING"/>
    <property type="match status" value="3"/>
</dbReference>
<dbReference type="InterPro" id="IPR023213">
    <property type="entry name" value="CAT-like_dom_sf"/>
</dbReference>
<dbReference type="PROSITE" id="PS50075">
    <property type="entry name" value="CARRIER"/>
    <property type="match status" value="3"/>
</dbReference>
<dbReference type="InterPro" id="IPR001242">
    <property type="entry name" value="Condensation_dom"/>
</dbReference>
<dbReference type="FunFam" id="2.30.38.10:FF:000001">
    <property type="entry name" value="Non-ribosomal peptide synthetase PvdI"/>
    <property type="match status" value="2"/>
</dbReference>
<dbReference type="Pfam" id="PF07993">
    <property type="entry name" value="NAD_binding_4"/>
    <property type="match status" value="1"/>
</dbReference>
<dbReference type="Gene3D" id="3.40.50.980">
    <property type="match status" value="6"/>
</dbReference>
<dbReference type="PANTHER" id="PTHR45527:SF1">
    <property type="entry name" value="FATTY ACID SYNTHASE"/>
    <property type="match status" value="1"/>
</dbReference>
<comment type="caution">
    <text evidence="9">The sequence shown here is derived from an EMBL/GenBank/DDBJ whole genome shotgun (WGS) entry which is preliminary data.</text>
</comment>
<dbReference type="InterPro" id="IPR025110">
    <property type="entry name" value="AMP-bd_C"/>
</dbReference>
<dbReference type="CDD" id="cd05930">
    <property type="entry name" value="A_NRPS"/>
    <property type="match status" value="2"/>
</dbReference>
<keyword evidence="6" id="KW-0547">Nucleotide-binding</keyword>
<dbReference type="InterPro" id="IPR036291">
    <property type="entry name" value="NAD(P)-bd_dom_sf"/>
</dbReference>
<dbReference type="PANTHER" id="PTHR45527">
    <property type="entry name" value="NONRIBOSOMAL PEPTIDE SYNTHETASE"/>
    <property type="match status" value="1"/>
</dbReference>
<dbReference type="SMART" id="SM00823">
    <property type="entry name" value="PKS_PP"/>
    <property type="match status" value="1"/>
</dbReference>
<keyword evidence="7" id="KW-0067">ATP-binding</keyword>
<organism evidence="9 10">
    <name type="scientific">Bacillus anthracis</name>
    <name type="common">anthrax bacterium</name>
    <dbReference type="NCBI Taxonomy" id="1392"/>
    <lineage>
        <taxon>Bacteria</taxon>
        <taxon>Bacillati</taxon>
        <taxon>Bacillota</taxon>
        <taxon>Bacilli</taxon>
        <taxon>Bacillales</taxon>
        <taxon>Bacillaceae</taxon>
        <taxon>Bacillus</taxon>
        <taxon>Bacillus cereus group</taxon>
    </lineage>
</organism>
<dbReference type="Gene3D" id="3.30.559.30">
    <property type="entry name" value="Nonribosomal peptide synthetase, condensation domain"/>
    <property type="match status" value="3"/>
</dbReference>
<accession>A0A0J1KL75</accession>
<dbReference type="EMBL" id="LDPG01000011">
    <property type="protein sequence ID" value="KLV17440.1"/>
    <property type="molecule type" value="Genomic_DNA"/>
</dbReference>
<reference evidence="9 10" key="1">
    <citation type="submission" date="2015-05" db="EMBL/GenBank/DDBJ databases">
        <title>Whole genome sequence and identification of bacterial endophytes from Costus igneus.</title>
        <authorList>
            <person name="Lee Y.P."/>
            <person name="Gan H.M."/>
            <person name="Eng W."/>
            <person name="Wheatley M.S."/>
            <person name="Caraballo A."/>
            <person name="Polter S."/>
            <person name="Savka M.A."/>
            <person name="Hudson A.O."/>
        </authorList>
    </citation>
    <scope>NUCLEOTIDE SEQUENCE [LARGE SCALE GENOMIC DNA]</scope>
    <source>
        <strain evidence="9 10">RIT375</strain>
    </source>
</reference>
<dbReference type="SUPFAM" id="SSF56801">
    <property type="entry name" value="Acetyl-CoA synthetase-like"/>
    <property type="match status" value="3"/>
</dbReference>
<evidence type="ECO:0000256" key="5">
    <source>
        <dbReference type="ARBA" id="ARBA00022598"/>
    </source>
</evidence>
<name>A0A0J1KL75_BACAN</name>
<dbReference type="GO" id="GO:0008610">
    <property type="term" value="P:lipid biosynthetic process"/>
    <property type="evidence" value="ECO:0007669"/>
    <property type="project" value="UniProtKB-ARBA"/>
</dbReference>
<dbReference type="InterPro" id="IPR000873">
    <property type="entry name" value="AMP-dep_synth/lig_dom"/>
</dbReference>
<dbReference type="GO" id="GO:0005829">
    <property type="term" value="C:cytosol"/>
    <property type="evidence" value="ECO:0007669"/>
    <property type="project" value="TreeGrafter"/>
</dbReference>
<dbReference type="Pfam" id="PF00501">
    <property type="entry name" value="AMP-binding"/>
    <property type="match status" value="3"/>
</dbReference>
<dbReference type="Pfam" id="PF13193">
    <property type="entry name" value="AMP-binding_C"/>
    <property type="match status" value="2"/>
</dbReference>
<evidence type="ECO:0000256" key="1">
    <source>
        <dbReference type="ARBA" id="ARBA00001957"/>
    </source>
</evidence>
<evidence type="ECO:0000256" key="3">
    <source>
        <dbReference type="ARBA" id="ARBA00022450"/>
    </source>
</evidence>
<feature type="domain" description="Carrier" evidence="8">
    <location>
        <begin position="3009"/>
        <end position="3085"/>
    </location>
</feature>
<evidence type="ECO:0000256" key="7">
    <source>
        <dbReference type="ARBA" id="ARBA00022840"/>
    </source>
</evidence>
<dbReference type="Pfam" id="PF00668">
    <property type="entry name" value="Condensation"/>
    <property type="match status" value="3"/>
</dbReference>
<dbReference type="NCBIfam" id="TIGR01733">
    <property type="entry name" value="AA-adenyl-dom"/>
    <property type="match status" value="3"/>
</dbReference>
<keyword evidence="5" id="KW-0436">Ligase</keyword>
<dbReference type="FunFam" id="3.40.50.12780:FF:000012">
    <property type="entry name" value="Non-ribosomal peptide synthetase"/>
    <property type="match status" value="3"/>
</dbReference>
<dbReference type="InterPro" id="IPR013120">
    <property type="entry name" value="FAR_NAD-bd"/>
</dbReference>
<dbReference type="SUPFAM" id="SSF51735">
    <property type="entry name" value="NAD(P)-binding Rossmann-fold domains"/>
    <property type="match status" value="1"/>
</dbReference>
<dbReference type="RefSeq" id="WP_047956810.1">
    <property type="nucleotide sequence ID" value="NZ_LDPG01000011.1"/>
</dbReference>
<evidence type="ECO:0000256" key="6">
    <source>
        <dbReference type="ARBA" id="ARBA00022741"/>
    </source>
</evidence>
<dbReference type="GO" id="GO:0016874">
    <property type="term" value="F:ligase activity"/>
    <property type="evidence" value="ECO:0007669"/>
    <property type="project" value="UniProtKB-KW"/>
</dbReference>
<protein>
    <submittedName>
        <fullName evidence="9">Peptide synthetase</fullName>
    </submittedName>
</protein>
<dbReference type="InterPro" id="IPR036736">
    <property type="entry name" value="ACP-like_sf"/>
</dbReference>
<dbReference type="GO" id="GO:0044550">
    <property type="term" value="P:secondary metabolite biosynthetic process"/>
    <property type="evidence" value="ECO:0007669"/>
    <property type="project" value="TreeGrafter"/>
</dbReference>
<proteinExistence type="inferred from homology"/>
<dbReference type="InterPro" id="IPR020845">
    <property type="entry name" value="AMP-binding_CS"/>
</dbReference>
<dbReference type="Pfam" id="PF00550">
    <property type="entry name" value="PP-binding"/>
    <property type="match status" value="3"/>
</dbReference>
<gene>
    <name evidence="9" type="ORF">ABW01_16220</name>
</gene>
<dbReference type="Gene3D" id="2.30.38.10">
    <property type="entry name" value="Luciferase, Domain 3"/>
    <property type="match status" value="3"/>
</dbReference>
<dbReference type="InterPro" id="IPR009081">
    <property type="entry name" value="PP-bd_ACP"/>
</dbReference>
<dbReference type="SUPFAM" id="SSF52777">
    <property type="entry name" value="CoA-dependent acyltransferases"/>
    <property type="match status" value="6"/>
</dbReference>
<dbReference type="FunFam" id="3.40.50.980:FF:000001">
    <property type="entry name" value="Non-ribosomal peptide synthetase"/>
    <property type="match status" value="3"/>
</dbReference>
<evidence type="ECO:0000313" key="10">
    <source>
        <dbReference type="Proteomes" id="UP000035904"/>
    </source>
</evidence>
<dbReference type="CDD" id="cd19543">
    <property type="entry name" value="DCL_NRPS"/>
    <property type="match status" value="1"/>
</dbReference>
<keyword evidence="4" id="KW-0597">Phosphoprotein</keyword>
<evidence type="ECO:0000313" key="9">
    <source>
        <dbReference type="EMBL" id="KLV17440.1"/>
    </source>
</evidence>
<feature type="domain" description="Carrier" evidence="8">
    <location>
        <begin position="1995"/>
        <end position="2070"/>
    </location>
</feature>
<dbReference type="Gene3D" id="3.30.559.10">
    <property type="entry name" value="Chloramphenicol acetyltransferase-like domain"/>
    <property type="match status" value="3"/>
</dbReference>
<feature type="domain" description="Carrier" evidence="8">
    <location>
        <begin position="973"/>
        <end position="1048"/>
    </location>
</feature>
<sequence length="3484" mass="399241">MKNKQNFQNIYPLSPMQEGMLFHHLSDKDQDFQAYCVQSALKISGTFNFDIAENSLNILVRRHDLLRTVFIHSKLSRPRQVVFKNREMFIQMHDYTHLQGIHKEQAIEKFLASDLKEGFDLVTGPLFRGQVLRLSDFEHILVFTNHHIILDGWCSRAVLEEFFEIYATLLHQEPVREKKSFSFSKYIQWIENQDKDKAHAYWREYLKGLEANTEMPRFYKKATKKGFQKGEFYQKINDDLLQSLERLSKQYKVTVHTICQTAWALLLSHYNQSKDVVFGSVVSGRPPELEGIEHAVGLFINTIPVRIKMEPEMSFAQLLQNVQESNLESERYSYCSLAELQKMTEFKTDLFSHLLVFQNYPSSDTSTEEEEELFGFRIEEFHDTEQTNYDFHLTVAPKEQYIIFHFNQNVYENDEIRNISRRFIRILEQIIEAPDMRMCEIELIDEKEKRLITETFQTSNYNRGEDNLTLHERFEQQAACFPNKTAVSFNGESLTYEILNSRANELAKKLRGLGVQSNDLVGVMLERSHSFIIGILGILKAGAAYVPIDPNYPLERINYMIQDSRISILITDQKKHADIFPTIIYTGKVLIIDDMYNGDYCENLPSISSLQDLAYVIYTSGSTGKPKGILTKHENVMRVAVNTNYVDVTHEDRILQLSNPSFDGSVFDIFAALLNGAELILIDPNIILSPRELSTFLVEQKITTMFLTTALFNAIIAENPAAFNGLHTVLFGGEKVTVSFVEQALKESGSNKFIHVYGPTESTVFAAFYQIQSIDKRLGTIPIGKPLNDTELIILNQYGQLQAIGLPGELCIAGKALAKGYLNRPDLTDEKFVTHPFKEQERMYKTGDLVRWLPDGAIEFMGRIDRQVKIRGFRIEPEEVAAELLLVHNIKKSYVMERKNEQDETYLCAYYVSDTKKESKEIRNALAKRLPDYMLPSFFIPLNDLPITPNGKTNEKELPAPELMLNQEEEYIAPRTTVEKKLAELWEQILGVTPVSISTHFFGVGGHSLKAVSLIAAIERELSVKLSIKKIFEHPYLEEMAIMIEQEKNREVLGILPAPSQDHYPASANQQRIYAISHLPDGEQSYNMPFLLKAPHTLHIERVQNTLNMLVERHESLRTSFDMVGDELVQRIHSSANVEVMGERVCEGGLDKLMSKLVKPFDLHQVPLLRAGVFEYQGDHLLFIDMHHIISDGQSIEIFIREFIELYKHNQPLPPLALQYKDYAVWEKQHEMDADVSYWEQQFKGDIPVLTLPFDEKQTSGTQPEGGFYIRTLNQEITNQLKKYALQQNQTLFSLLLGMYQLLLFKYTGQKDLVVGTPSAGRNHAIFDKTVGMFVKTLPIRTHLPSAQPVNEFFSKVQEHCFAAFECDVDPVEWIMNRTSMTRKTNGTPLIQTMFSFHHEQEELAAQWEIQNVFNPNVQFDLSLDVFEHSSHLDIYFEYSTSLFRKETIEQMAQNFEYLIQTVLADPHQLIGEIGLLSQEEQTLLTSMNDTFVPMPSYQSISAQFEKQAKVRPEETAAVFRGKSLSYGELNSRANQLAHALIQQGVGTDMLVGIMVRPSFDLLIGMLGILKAGGAYVPIDPQYPDSRIEYMLKDSAVPLLLTQSVLKERIDSYSGKVIYLDKGMEGERTTNPPSVAEGHHLAYMIYTSGSTGEPKGVLIEQHSVLNLWQWFERTYHVAPGDAILHMTNSAFDVSVEETLIPLMSGAVVIIAEEQVVFQKETLIDFLNEHKIRIAQFVPATLRVLLAGQTKKAKNLEVVICGGEKLDPQLANQITSQGYHLYNHYGPTEATVDTLVWSCLPDRGVIKLGAPIDNTKVYVLDEERNPVPSGIPGELYIGGAGIARGYLNRPDQTDRAFVPDPFEQNGRLYKTGDLVKWHRDQTIEYLGRLDKQIKIRGMRIEPGEITAKLLELDEIENGYVVAHHDEEGQVNLCAYIVWKKESEPEKIRRKLAQTLPEYMIPVHFMTIDELPLTPNGKVNEQLLPIPEKEIEEEYVPPCTETEKTLVSIWQEVLETNLIGRNSHFIKAGGHSLKAIDLMNKIRKQLFTTISLQDIFEYPLLKELANKIDKTGQAKKEIISVAKEAEEYPMTSAQKRIYAVSHLIGADTTYNMPIVLTVPFKLEKQKTEKVIKRIIERHESLRTSFQVKNGEAVQVVHANSDLDIEEEVLKADEVPSRISAWTKPFNLKKAPLMRVKIAKVDNGKHLLFLDMHHIICDGVSIDILLNEFSSLYADEKAELPVVQVQYKDYAVWKQKQDYSQSNNHWESILDGQLPVLNLPTDFSRPKVQQFEGDYISISINREVGRGLLEKLQEQEMTPYVLFLGLYQILLHRYSGQNDILTGTPVSGRGQMGLENTIGLLMNTLPIRTVTTPQMSITSFLEQVKNQVYSMMKYADYPLDEFIERKQIKRNLNRNLLFDTVFSFHTEEEVSLWTPLQTDQKTAKFDLTFEVTQLNDEFHINIEYSTNLFRVENIDRMARHYVELVKQYLTGTEQYLYEIDFRLDEEKQLIERVNDTAYPLSVNQTVCTMMKLWTEHHPDSVAAVHQDKILTYKELNEKANAIADWLVQQGIKKGEMIGIMTNPSFNMLAGIFGILQAGAVYVPIDPTYPKKRIDYILKDSEVTFLLTESEYKSLLTGFEQEVVFLDVHHFEKNGLSNSITVQGHDVAYMIYTSGSTGNPKGVMIEHHSLMNLVQWHQRRFQLTEADRCLKFAGFGFDASVWEIFPCLSYGASLYIVDAHVRQDIYQLNDFIERHQVTIAFMPTAYYEQFSHLTNSSLRILLTGGEALKTCKSHSYKLVNNYGPTENTVVSTSGVIESDSNITIGIPIDNCRVFIVNDQFQEQPIGVTGEICLAGAGLARGYWNRREETKERFIHHPVTKERLYRTGDYGRWTSNGTIEYIGRADEQINIRGYRVELQEIIHAIKTLPGIKDVYLLQHNMGTTAERLIAYIICDQPFFVDEIKSQLSERLPDYMVPSQFIKLDYFPLTENGKIDKIALPKPIQVKNDAEQQIEPRTKLETEMREIWGEVLNIPSTSIGIHDDFFELGGNSINILKILALTMDKDWEISIQDFFDGKTIAAICDQTEIEENQIDDSVYVRPAELCLIDDKRLHSKSGVFLTGATGFLGIHLLERLLRTTQGHIICLVRRNKQYTGEEWLKQVFLQYFPKDIDLIEQASDRLSIVAGDLTKERFGLTYDIYEDIKKRTEHIFHAAAKTDHFGQFNEFKEFNINGTKRILEFAGDNKKLHYISTMSVAGHVAKGEEERVFTEEDFFIEQEIDDNVYVKSKFLAEHEVMQAVARKEVNATIYRIGLITGRHVDGCVQLNLRKNAFANTLETIYHLGAVSEEIVGQLLDVSPVDLCSEAILKLASSYSNKPVFHIYNPYKINIQKMFNLGGIEINKVPDHEYELLVESYANEKNYQKILGFTYYIVKENEAYRAVVKSKCDVTVHYLKQCGFEWPEPSVDYIKKLFSMMGEKGYFLEMHIKNI</sequence>
<dbReference type="GO" id="GO:0031177">
    <property type="term" value="F:phosphopantetheine binding"/>
    <property type="evidence" value="ECO:0007669"/>
    <property type="project" value="InterPro"/>
</dbReference>
<dbReference type="CDD" id="cd12117">
    <property type="entry name" value="A_NRPS_Srf_like"/>
    <property type="match status" value="1"/>
</dbReference>
<dbReference type="Proteomes" id="UP000035904">
    <property type="component" value="Unassembled WGS sequence"/>
</dbReference>
<evidence type="ECO:0000259" key="8">
    <source>
        <dbReference type="PROSITE" id="PS50075"/>
    </source>
</evidence>
<dbReference type="Gene3D" id="1.10.1200.10">
    <property type="entry name" value="ACP-like"/>
    <property type="match status" value="3"/>
</dbReference>
<dbReference type="PATRIC" id="fig|1392.242.peg.1109"/>
<dbReference type="InterPro" id="IPR010071">
    <property type="entry name" value="AA_adenyl_dom"/>
</dbReference>
<dbReference type="NCBIfam" id="NF003417">
    <property type="entry name" value="PRK04813.1"/>
    <property type="match status" value="3"/>
</dbReference>
<comment type="cofactor">
    <cofactor evidence="1">
        <name>pantetheine 4'-phosphate</name>
        <dbReference type="ChEBI" id="CHEBI:47942"/>
    </cofactor>
</comment>
<dbReference type="GO" id="GO:0005524">
    <property type="term" value="F:ATP binding"/>
    <property type="evidence" value="ECO:0007669"/>
    <property type="project" value="UniProtKB-KW"/>
</dbReference>
<comment type="similarity">
    <text evidence="2">Belongs to the ATP-dependent AMP-binding enzyme family.</text>
</comment>